<reference evidence="2 3" key="1">
    <citation type="submission" date="2020-08" db="EMBL/GenBank/DDBJ databases">
        <title>Genomic Encyclopedia of Type Strains, Phase III (KMG-III): the genomes of soil and plant-associated and newly described type strains.</title>
        <authorList>
            <person name="Whitman W."/>
        </authorList>
    </citation>
    <scope>NUCLEOTIDE SEQUENCE [LARGE SCALE GENOMIC DNA]</scope>
    <source>
        <strain evidence="2 3">CECT 5862</strain>
    </source>
</reference>
<feature type="domain" description="Serine aminopeptidase S33" evidence="1">
    <location>
        <begin position="29"/>
        <end position="261"/>
    </location>
</feature>
<keyword evidence="3" id="KW-1185">Reference proteome</keyword>
<dbReference type="InterPro" id="IPR000073">
    <property type="entry name" value="AB_hydrolase_1"/>
</dbReference>
<keyword evidence="2" id="KW-0378">Hydrolase</keyword>
<evidence type="ECO:0000259" key="1">
    <source>
        <dbReference type="Pfam" id="PF12146"/>
    </source>
</evidence>
<dbReference type="Proteomes" id="UP000570361">
    <property type="component" value="Unassembled WGS sequence"/>
</dbReference>
<dbReference type="GO" id="GO:0016787">
    <property type="term" value="F:hydrolase activity"/>
    <property type="evidence" value="ECO:0007669"/>
    <property type="project" value="UniProtKB-KW"/>
</dbReference>
<accession>A0A7W5B1R3</accession>
<dbReference type="InterPro" id="IPR051044">
    <property type="entry name" value="MAG_DAG_Lipase"/>
</dbReference>
<dbReference type="InterPro" id="IPR022742">
    <property type="entry name" value="Hydrolase_4"/>
</dbReference>
<dbReference type="RefSeq" id="WP_183602649.1">
    <property type="nucleotide sequence ID" value="NZ_JACHXK010000013.1"/>
</dbReference>
<dbReference type="SUPFAM" id="SSF53474">
    <property type="entry name" value="alpha/beta-Hydrolases"/>
    <property type="match status" value="1"/>
</dbReference>
<dbReference type="EMBL" id="JACHXK010000013">
    <property type="protein sequence ID" value="MBB3112524.1"/>
    <property type="molecule type" value="Genomic_DNA"/>
</dbReference>
<protein>
    <submittedName>
        <fullName evidence="2">Alpha-beta hydrolase superfamily lysophospholipase</fullName>
    </submittedName>
</protein>
<name>A0A7W5B1R3_9BACL</name>
<organism evidence="2 3">
    <name type="scientific">Paenibacillus phyllosphaerae</name>
    <dbReference type="NCBI Taxonomy" id="274593"/>
    <lineage>
        <taxon>Bacteria</taxon>
        <taxon>Bacillati</taxon>
        <taxon>Bacillota</taxon>
        <taxon>Bacilli</taxon>
        <taxon>Bacillales</taxon>
        <taxon>Paenibacillaceae</taxon>
        <taxon>Paenibacillus</taxon>
    </lineage>
</organism>
<dbReference type="Gene3D" id="3.40.50.1820">
    <property type="entry name" value="alpha/beta hydrolase"/>
    <property type="match status" value="1"/>
</dbReference>
<evidence type="ECO:0000313" key="2">
    <source>
        <dbReference type="EMBL" id="MBB3112524.1"/>
    </source>
</evidence>
<dbReference type="PANTHER" id="PTHR11614">
    <property type="entry name" value="PHOSPHOLIPASE-RELATED"/>
    <property type="match status" value="1"/>
</dbReference>
<dbReference type="PRINTS" id="PR00111">
    <property type="entry name" value="ABHYDROLASE"/>
</dbReference>
<gene>
    <name evidence="2" type="ORF">FHS18_004625</name>
</gene>
<sequence length="282" mass="31229">MIHSETKWRTADGTLAYGCAWTPEQDVPIRAVVCLVHGMGEHAGRYGHVAQELTDNGFAVLAFDQRGHGKTEGKRGHVPEYEGLLEGVDWMLSLAAEQYSALPLFLYGHSMGGNVTLNYLLRSKPNLAGAVVTGPWLKLAFQAPPVTVAVGRVVERFFPGYINTRPLNVKSLTSDPEMMQRYVEDPLGHGDISVRFFFSVQRAGLWAIQHANELSVPILLMHGGDDKVTSIEASREFAEGAGGLCEFQEWPAFKHELHNETRRSEVFAAIVDWLEKRIAALT</sequence>
<dbReference type="AlphaFoldDB" id="A0A7W5B1R3"/>
<proteinExistence type="predicted"/>
<dbReference type="Pfam" id="PF12146">
    <property type="entry name" value="Hydrolase_4"/>
    <property type="match status" value="1"/>
</dbReference>
<evidence type="ECO:0000313" key="3">
    <source>
        <dbReference type="Proteomes" id="UP000570361"/>
    </source>
</evidence>
<dbReference type="InterPro" id="IPR029058">
    <property type="entry name" value="AB_hydrolase_fold"/>
</dbReference>
<comment type="caution">
    <text evidence="2">The sequence shown here is derived from an EMBL/GenBank/DDBJ whole genome shotgun (WGS) entry which is preliminary data.</text>
</comment>